<sequence length="190" mass="21620">MTLRQQHVRHEDDMSSNNFSIVATDQIAREEPLNPIKQDVKHGQARFVHNLFPYKGYIWNYGALPRTWENPSHIYPETNLQGDNDPLDVCEIGETVAYTGQVKQVKVLGVMALLDEGDTDFKIIVIDVHDPLASQVNDIGQVEAEFPGLIAATREWFRFFAFSIIDQTSKAWDRLINGQADAGKIYLYEP</sequence>
<proteinExistence type="predicted"/>
<keyword evidence="2" id="KW-1185">Reference proteome</keyword>
<reference evidence="1" key="1">
    <citation type="submission" date="2024-02" db="EMBL/GenBank/DDBJ databases">
        <title>Metagenome Assembled Genome of Zalaria obscura JY119.</title>
        <authorList>
            <person name="Vighnesh L."/>
            <person name="Jagadeeshwari U."/>
            <person name="Venkata Ramana C."/>
            <person name="Sasikala C."/>
        </authorList>
    </citation>
    <scope>NUCLEOTIDE SEQUENCE</scope>
    <source>
        <strain evidence="1">JY119</strain>
    </source>
</reference>
<accession>A0ACC3SIS0</accession>
<evidence type="ECO:0000313" key="2">
    <source>
        <dbReference type="Proteomes" id="UP001320706"/>
    </source>
</evidence>
<name>A0ACC3SIS0_9PEZI</name>
<protein>
    <submittedName>
        <fullName evidence="1">Inorganic pyrophosphatase</fullName>
        <ecNumber evidence="1">3.6.1.1</ecNumber>
    </submittedName>
</protein>
<comment type="caution">
    <text evidence="1">The sequence shown here is derived from an EMBL/GenBank/DDBJ whole genome shotgun (WGS) entry which is preliminary data.</text>
</comment>
<evidence type="ECO:0000313" key="1">
    <source>
        <dbReference type="EMBL" id="KAK8214874.1"/>
    </source>
</evidence>
<dbReference type="EMBL" id="JAMKPW020000010">
    <property type="protein sequence ID" value="KAK8214874.1"/>
    <property type="molecule type" value="Genomic_DNA"/>
</dbReference>
<dbReference type="EC" id="3.6.1.1" evidence="1"/>
<keyword evidence="1" id="KW-0378">Hydrolase</keyword>
<organism evidence="1 2">
    <name type="scientific">Zalaria obscura</name>
    <dbReference type="NCBI Taxonomy" id="2024903"/>
    <lineage>
        <taxon>Eukaryota</taxon>
        <taxon>Fungi</taxon>
        <taxon>Dikarya</taxon>
        <taxon>Ascomycota</taxon>
        <taxon>Pezizomycotina</taxon>
        <taxon>Dothideomycetes</taxon>
        <taxon>Dothideomycetidae</taxon>
        <taxon>Dothideales</taxon>
        <taxon>Zalariaceae</taxon>
        <taxon>Zalaria</taxon>
    </lineage>
</organism>
<dbReference type="Proteomes" id="UP001320706">
    <property type="component" value="Unassembled WGS sequence"/>
</dbReference>
<gene>
    <name evidence="1" type="primary">IPP1_2</name>
    <name evidence="1" type="ORF">M8818_002457</name>
</gene>